<dbReference type="AlphaFoldDB" id="A0AAF3J970"/>
<name>A0AAF3J970_9BILA</name>
<evidence type="ECO:0000259" key="2">
    <source>
        <dbReference type="Pfam" id="PF26288"/>
    </source>
</evidence>
<feature type="compositionally biased region" description="Polar residues" evidence="1">
    <location>
        <begin position="507"/>
        <end position="517"/>
    </location>
</feature>
<dbReference type="WBParaSite" id="MBELARI_LOCUS4365">
    <property type="protein sequence ID" value="MBELARI_LOCUS4365"/>
    <property type="gene ID" value="MBELARI_LOCUS4365"/>
</dbReference>
<dbReference type="GO" id="GO:0005737">
    <property type="term" value="C:cytoplasm"/>
    <property type="evidence" value="ECO:0007669"/>
    <property type="project" value="TreeGrafter"/>
</dbReference>
<dbReference type="PANTHER" id="PTHR36949">
    <property type="entry name" value="PROTEIN CBR-LIN-66"/>
    <property type="match status" value="1"/>
</dbReference>
<evidence type="ECO:0000313" key="3">
    <source>
        <dbReference type="Proteomes" id="UP000887575"/>
    </source>
</evidence>
<dbReference type="PANTHER" id="PTHR36949:SF1">
    <property type="entry name" value="ANAPHASE-PROMOTING COMPLEX SUBUNIT 1-RELATED"/>
    <property type="match status" value="1"/>
</dbReference>
<feature type="compositionally biased region" description="Pro residues" evidence="1">
    <location>
        <begin position="30"/>
        <end position="40"/>
    </location>
</feature>
<protein>
    <recommendedName>
        <fullName evidence="2">Lin-66-like winged helix domain-containing protein</fullName>
    </recommendedName>
</protein>
<feature type="domain" description="Lin-66-like winged helix" evidence="2">
    <location>
        <begin position="198"/>
        <end position="280"/>
    </location>
</feature>
<feature type="compositionally biased region" description="Low complexity" evidence="1">
    <location>
        <begin position="523"/>
        <end position="539"/>
    </location>
</feature>
<reference evidence="4" key="1">
    <citation type="submission" date="2024-02" db="UniProtKB">
        <authorList>
            <consortium name="WormBaseParasite"/>
        </authorList>
    </citation>
    <scope>IDENTIFICATION</scope>
</reference>
<dbReference type="Pfam" id="PF26288">
    <property type="entry name" value="WHD_lin-66"/>
    <property type="match status" value="1"/>
</dbReference>
<keyword evidence="3" id="KW-1185">Reference proteome</keyword>
<evidence type="ECO:0000256" key="1">
    <source>
        <dbReference type="SAM" id="MobiDB-lite"/>
    </source>
</evidence>
<accession>A0AAF3J970</accession>
<sequence>MKMSGFDMGGLFAPPPPLMGVQLQGGVSAPPTPLWPPHPSTAPHTPLLPPLQSFPQNLATFHNLSALGALHGSNLHGSTPPTPFAAATPLPALDLTPKPPDSIKGFGSLTWLSSKAGLITCKDKMSQVISFQIKDFCDQQLTDLTSVLRVGFTLLFQAALSESNEYIATLVSPLYGQEAETVFQNQGEVNLEKLSPSPPNSKDAYSCAEEARAIPALLGIFQRHSLPQIQLSSMHSHISSCGDEELFRYVGSSSLKRRQFIERRTHLFKLNADDTISLQPPWIYSCVCRLASRLLRRGGATAIQSLYEYYCSQEMPTEIRESIGEGKPEFLGLIQAHPWIFALFPNRTYVSVRRNLPQFDYGVFIKQTFPDSDLFRPPSSHSHYTHQNNPARVIRSLSHQPISTGGRTPSVNASRPHSLWESQAQIVPTPLSSSAAEQWSPLFNQNIAWRPSPAPSTASLLTQTPNMTKVLISASTQTGSSWPGTLGEGECSCRCTCGRGPIPPSVFTGNHFTTHRNSGGGSTSPPSLESGSPGSRGPSSPVPPSNNMRYYDPFGSNVFDINPLTNLTL</sequence>
<organism evidence="3 4">
    <name type="scientific">Mesorhabditis belari</name>
    <dbReference type="NCBI Taxonomy" id="2138241"/>
    <lineage>
        <taxon>Eukaryota</taxon>
        <taxon>Metazoa</taxon>
        <taxon>Ecdysozoa</taxon>
        <taxon>Nematoda</taxon>
        <taxon>Chromadorea</taxon>
        <taxon>Rhabditida</taxon>
        <taxon>Rhabditina</taxon>
        <taxon>Rhabditomorpha</taxon>
        <taxon>Rhabditoidea</taxon>
        <taxon>Rhabditidae</taxon>
        <taxon>Mesorhabditinae</taxon>
        <taxon>Mesorhabditis</taxon>
    </lineage>
</organism>
<dbReference type="Proteomes" id="UP000887575">
    <property type="component" value="Unassembled WGS sequence"/>
</dbReference>
<feature type="region of interest" description="Disordered" evidence="1">
    <location>
        <begin position="22"/>
        <end position="49"/>
    </location>
</feature>
<feature type="region of interest" description="Disordered" evidence="1">
    <location>
        <begin position="506"/>
        <end position="548"/>
    </location>
</feature>
<dbReference type="GO" id="GO:0010629">
    <property type="term" value="P:negative regulation of gene expression"/>
    <property type="evidence" value="ECO:0007669"/>
    <property type="project" value="TreeGrafter"/>
</dbReference>
<dbReference type="InterPro" id="IPR058991">
    <property type="entry name" value="Lin-66-like_WHD"/>
</dbReference>
<evidence type="ECO:0000313" key="4">
    <source>
        <dbReference type="WBParaSite" id="MBELARI_LOCUS4365"/>
    </source>
</evidence>
<proteinExistence type="predicted"/>